<dbReference type="Pfam" id="PF04536">
    <property type="entry name" value="TPM_phosphatase"/>
    <property type="match status" value="1"/>
</dbReference>
<keyword evidence="2" id="KW-1133">Transmembrane helix</keyword>
<dbReference type="AlphaFoldDB" id="A0A497X3R0"/>
<protein>
    <recommendedName>
        <fullName evidence="3">TPM domain-containing protein</fullName>
    </recommendedName>
</protein>
<keyword evidence="2" id="KW-0812">Transmembrane</keyword>
<name>A0A497X3R0_9RHOB</name>
<feature type="region of interest" description="Disordered" evidence="1">
    <location>
        <begin position="340"/>
        <end position="377"/>
    </location>
</feature>
<evidence type="ECO:0000256" key="2">
    <source>
        <dbReference type="SAM" id="Phobius"/>
    </source>
</evidence>
<feature type="compositionally biased region" description="Gly residues" evidence="1">
    <location>
        <begin position="363"/>
        <end position="377"/>
    </location>
</feature>
<sequence>MGRFLIVLVMAFLPGLGFAQDKLPYPQHYTVLTNDFADILSPEAEALINAELQAARDHRGREMTVVTIRSRDDYLPSSDIASFSKTLFNAWGIGNAERNDGLLLLVAIDDREVRIALGAGYPARQDGVAARIIQSEIIPAFKEGRVADGILAGTRAALSRIKLPEEAAATGSQPQSSSPLTPRALEQAPEPRVVGLVDRILAFFESSPFFATILAAVTAVAGFFGFQGFQRNRPRKCPQCGKMMMRLGDAQEDQYLDHGQLIEEQVKSKDYGVWFCPRDEHVTVIGYPKWFSKHAACPECKYHTYETTRTVLSPATTASTGIAQLDHACKNCGHTATETTTIPRVTQSSSSSSSSSGSSSSSFGGGSSSGGGSSGSW</sequence>
<proteinExistence type="predicted"/>
<dbReference type="OrthoDB" id="9810918at2"/>
<feature type="compositionally biased region" description="Polar residues" evidence="1">
    <location>
        <begin position="170"/>
        <end position="180"/>
    </location>
</feature>
<dbReference type="InterPro" id="IPR007621">
    <property type="entry name" value="TPM_dom"/>
</dbReference>
<dbReference type="EMBL" id="RCCE01000001">
    <property type="protein sequence ID" value="RLJ59866.1"/>
    <property type="molecule type" value="Genomic_DNA"/>
</dbReference>
<gene>
    <name evidence="4" type="ORF">BCF46_0056</name>
</gene>
<feature type="region of interest" description="Disordered" evidence="1">
    <location>
        <begin position="166"/>
        <end position="186"/>
    </location>
</feature>
<evidence type="ECO:0000313" key="5">
    <source>
        <dbReference type="Proteomes" id="UP000269157"/>
    </source>
</evidence>
<feature type="domain" description="TPM" evidence="3">
    <location>
        <begin position="34"/>
        <end position="157"/>
    </location>
</feature>
<dbReference type="RefSeq" id="WP_121020583.1">
    <property type="nucleotide sequence ID" value="NZ_RCCE01000001.1"/>
</dbReference>
<dbReference type="PANTHER" id="PTHR30373:SF2">
    <property type="entry name" value="UPF0603 PROTEIN YGCG"/>
    <property type="match status" value="1"/>
</dbReference>
<feature type="transmembrane region" description="Helical" evidence="2">
    <location>
        <begin position="209"/>
        <end position="226"/>
    </location>
</feature>
<feature type="compositionally biased region" description="Low complexity" evidence="1">
    <location>
        <begin position="348"/>
        <end position="362"/>
    </location>
</feature>
<accession>A0A497X3R0</accession>
<dbReference type="Proteomes" id="UP000269157">
    <property type="component" value="Unassembled WGS sequence"/>
</dbReference>
<comment type="caution">
    <text evidence="4">The sequence shown here is derived from an EMBL/GenBank/DDBJ whole genome shotgun (WGS) entry which is preliminary data.</text>
</comment>
<dbReference type="PANTHER" id="PTHR30373">
    <property type="entry name" value="UPF0603 PROTEIN YGCG"/>
    <property type="match status" value="1"/>
</dbReference>
<evidence type="ECO:0000259" key="3">
    <source>
        <dbReference type="Pfam" id="PF04536"/>
    </source>
</evidence>
<evidence type="ECO:0000256" key="1">
    <source>
        <dbReference type="SAM" id="MobiDB-lite"/>
    </source>
</evidence>
<dbReference type="Gene3D" id="3.10.310.50">
    <property type="match status" value="1"/>
</dbReference>
<keyword evidence="2" id="KW-0472">Membrane</keyword>
<organism evidence="4 5">
    <name type="scientific">Litoreibacter meonggei</name>
    <dbReference type="NCBI Taxonomy" id="1049199"/>
    <lineage>
        <taxon>Bacteria</taxon>
        <taxon>Pseudomonadati</taxon>
        <taxon>Pseudomonadota</taxon>
        <taxon>Alphaproteobacteria</taxon>
        <taxon>Rhodobacterales</taxon>
        <taxon>Roseobacteraceae</taxon>
        <taxon>Litoreibacter</taxon>
    </lineage>
</organism>
<evidence type="ECO:0000313" key="4">
    <source>
        <dbReference type="EMBL" id="RLJ59866.1"/>
    </source>
</evidence>
<reference evidence="4 5" key="1">
    <citation type="submission" date="2018-10" db="EMBL/GenBank/DDBJ databases">
        <title>Genomic Encyclopedia of Archaeal and Bacterial Type Strains, Phase II (KMG-II): from individual species to whole genera.</title>
        <authorList>
            <person name="Goeker M."/>
        </authorList>
    </citation>
    <scope>NUCLEOTIDE SEQUENCE [LARGE SCALE GENOMIC DNA]</scope>
    <source>
        <strain evidence="4 5">DSM 29466</strain>
    </source>
</reference>
<keyword evidence="5" id="KW-1185">Reference proteome</keyword>